<dbReference type="InterPro" id="IPR017937">
    <property type="entry name" value="Thioredoxin_CS"/>
</dbReference>
<name>A0A1H8ERM2_9SPHN</name>
<organism evidence="4 5">
    <name type="scientific">Sphingomonas gellani</name>
    <dbReference type="NCBI Taxonomy" id="1166340"/>
    <lineage>
        <taxon>Bacteria</taxon>
        <taxon>Pseudomonadati</taxon>
        <taxon>Pseudomonadota</taxon>
        <taxon>Alphaproteobacteria</taxon>
        <taxon>Sphingomonadales</taxon>
        <taxon>Sphingomonadaceae</taxon>
        <taxon>Sphingomonas</taxon>
    </lineage>
</organism>
<evidence type="ECO:0000259" key="3">
    <source>
        <dbReference type="PROSITE" id="PS51352"/>
    </source>
</evidence>
<reference evidence="5" key="1">
    <citation type="submission" date="2016-10" db="EMBL/GenBank/DDBJ databases">
        <authorList>
            <person name="Varghese N."/>
            <person name="Submissions S."/>
        </authorList>
    </citation>
    <scope>NUCLEOTIDE SEQUENCE [LARGE SCALE GENOMIC DNA]</scope>
    <source>
        <strain evidence="5">S6-262</strain>
    </source>
</reference>
<dbReference type="InterPro" id="IPR000866">
    <property type="entry name" value="AhpC/TSA"/>
</dbReference>
<evidence type="ECO:0000256" key="1">
    <source>
        <dbReference type="ARBA" id="ARBA00023284"/>
    </source>
</evidence>
<dbReference type="STRING" id="1166340.SAMN05192583_2280"/>
<dbReference type="Pfam" id="PF00578">
    <property type="entry name" value="AhpC-TSA"/>
    <property type="match status" value="1"/>
</dbReference>
<dbReference type="PROSITE" id="PS51352">
    <property type="entry name" value="THIOREDOXIN_2"/>
    <property type="match status" value="1"/>
</dbReference>
<dbReference type="PANTHER" id="PTHR42852:SF17">
    <property type="entry name" value="THIOREDOXIN-LIKE PROTEIN HI_1115"/>
    <property type="match status" value="1"/>
</dbReference>
<dbReference type="OrthoDB" id="9799347at2"/>
<keyword evidence="2" id="KW-0732">Signal</keyword>
<evidence type="ECO:0000256" key="2">
    <source>
        <dbReference type="SAM" id="SignalP"/>
    </source>
</evidence>
<proteinExistence type="predicted"/>
<dbReference type="InterPro" id="IPR050553">
    <property type="entry name" value="Thioredoxin_ResA/DsbE_sf"/>
</dbReference>
<dbReference type="PROSITE" id="PS00194">
    <property type="entry name" value="THIOREDOXIN_1"/>
    <property type="match status" value="1"/>
</dbReference>
<dbReference type="Proteomes" id="UP000199206">
    <property type="component" value="Unassembled WGS sequence"/>
</dbReference>
<sequence length="164" mass="17723">MGLQRKVAAALLLLLASAADAKQPKVGQPAPPFELTLVDGTTTTLADLKGQVVVLNFWATWCGPCRQELPLLDAYYRLQAKHGLRVFAIATEGSVPVYKMKSLFAAMAIPSAKRIKGMSDEMPAVPTNYIIDRSGVVRYAKAGAFDLDSLNQLLLPLLSERPPA</sequence>
<feature type="chain" id="PRO_5011749131" evidence="2">
    <location>
        <begin position="22"/>
        <end position="164"/>
    </location>
</feature>
<keyword evidence="5" id="KW-1185">Reference proteome</keyword>
<dbReference type="PANTHER" id="PTHR42852">
    <property type="entry name" value="THIOL:DISULFIDE INTERCHANGE PROTEIN DSBE"/>
    <property type="match status" value="1"/>
</dbReference>
<evidence type="ECO:0000313" key="5">
    <source>
        <dbReference type="Proteomes" id="UP000199206"/>
    </source>
</evidence>
<evidence type="ECO:0000313" key="4">
    <source>
        <dbReference type="EMBL" id="SEN22143.1"/>
    </source>
</evidence>
<dbReference type="SUPFAM" id="SSF52833">
    <property type="entry name" value="Thioredoxin-like"/>
    <property type="match status" value="1"/>
</dbReference>
<dbReference type="GO" id="GO:0015036">
    <property type="term" value="F:disulfide oxidoreductase activity"/>
    <property type="evidence" value="ECO:0007669"/>
    <property type="project" value="UniProtKB-ARBA"/>
</dbReference>
<dbReference type="Gene3D" id="3.40.30.10">
    <property type="entry name" value="Glutaredoxin"/>
    <property type="match status" value="1"/>
</dbReference>
<dbReference type="EMBL" id="FOCF01000005">
    <property type="protein sequence ID" value="SEN22143.1"/>
    <property type="molecule type" value="Genomic_DNA"/>
</dbReference>
<feature type="signal peptide" evidence="2">
    <location>
        <begin position="1"/>
        <end position="21"/>
    </location>
</feature>
<gene>
    <name evidence="4" type="ORF">SAMN05192583_2280</name>
</gene>
<keyword evidence="1" id="KW-0676">Redox-active center</keyword>
<feature type="domain" description="Thioredoxin" evidence="3">
    <location>
        <begin position="24"/>
        <end position="159"/>
    </location>
</feature>
<dbReference type="AlphaFoldDB" id="A0A1H8ERM2"/>
<accession>A0A1H8ERM2</accession>
<dbReference type="RefSeq" id="WP_093665825.1">
    <property type="nucleotide sequence ID" value="NZ_FOCF01000005.1"/>
</dbReference>
<dbReference type="CDD" id="cd02966">
    <property type="entry name" value="TlpA_like_family"/>
    <property type="match status" value="1"/>
</dbReference>
<dbReference type="InterPro" id="IPR036249">
    <property type="entry name" value="Thioredoxin-like_sf"/>
</dbReference>
<dbReference type="GO" id="GO:0016209">
    <property type="term" value="F:antioxidant activity"/>
    <property type="evidence" value="ECO:0007669"/>
    <property type="project" value="InterPro"/>
</dbReference>
<protein>
    <submittedName>
        <fullName evidence="4">Peroxiredoxin</fullName>
    </submittedName>
</protein>
<dbReference type="InterPro" id="IPR013766">
    <property type="entry name" value="Thioredoxin_domain"/>
</dbReference>